<dbReference type="AlphaFoldDB" id="A0A6J4UHK9"/>
<dbReference type="InterPro" id="IPR029017">
    <property type="entry name" value="Enolase-like_N"/>
</dbReference>
<proteinExistence type="predicted"/>
<dbReference type="GO" id="GO:0016829">
    <property type="term" value="F:lyase activity"/>
    <property type="evidence" value="ECO:0007669"/>
    <property type="project" value="UniProtKB-KW"/>
</dbReference>
<dbReference type="PANTHER" id="PTHR48080">
    <property type="entry name" value="D-GALACTONATE DEHYDRATASE-RELATED"/>
    <property type="match status" value="1"/>
</dbReference>
<dbReference type="PANTHER" id="PTHR48080:SF2">
    <property type="entry name" value="D-GALACTONATE DEHYDRATASE"/>
    <property type="match status" value="1"/>
</dbReference>
<accession>A0A6J4UHK9</accession>
<dbReference type="CDD" id="cd03316">
    <property type="entry name" value="MR_like"/>
    <property type="match status" value="1"/>
</dbReference>
<dbReference type="InterPro" id="IPR034593">
    <property type="entry name" value="DgoD-like"/>
</dbReference>
<evidence type="ECO:0000313" key="3">
    <source>
        <dbReference type="EMBL" id="CAA9551022.1"/>
    </source>
</evidence>
<evidence type="ECO:0000259" key="2">
    <source>
        <dbReference type="SMART" id="SM00922"/>
    </source>
</evidence>
<dbReference type="InterPro" id="IPR036849">
    <property type="entry name" value="Enolase-like_C_sf"/>
</dbReference>
<keyword evidence="1" id="KW-0456">Lyase</keyword>
<gene>
    <name evidence="3" type="ORF">AVDCRST_MAG87-864</name>
</gene>
<evidence type="ECO:0000256" key="1">
    <source>
        <dbReference type="ARBA" id="ARBA00023239"/>
    </source>
</evidence>
<dbReference type="InterPro" id="IPR013342">
    <property type="entry name" value="Mandelate_racemase_C"/>
</dbReference>
<protein>
    <recommendedName>
        <fullName evidence="2">Mandelate racemase/muconate lactonizing enzyme C-terminal domain-containing protein</fullName>
    </recommendedName>
</protein>
<dbReference type="InterPro" id="IPR029065">
    <property type="entry name" value="Enolase_C-like"/>
</dbReference>
<dbReference type="Pfam" id="PF13378">
    <property type="entry name" value="MR_MLE_C"/>
    <property type="match status" value="1"/>
</dbReference>
<dbReference type="SUPFAM" id="SSF51604">
    <property type="entry name" value="Enolase C-terminal domain-like"/>
    <property type="match status" value="1"/>
</dbReference>
<dbReference type="InterPro" id="IPR013341">
    <property type="entry name" value="Mandelate_racemase_N_dom"/>
</dbReference>
<feature type="domain" description="Mandelate racemase/muconate lactonizing enzyme C-terminal" evidence="2">
    <location>
        <begin position="157"/>
        <end position="248"/>
    </location>
</feature>
<dbReference type="GO" id="GO:0009063">
    <property type="term" value="P:amino acid catabolic process"/>
    <property type="evidence" value="ECO:0007669"/>
    <property type="project" value="InterPro"/>
</dbReference>
<dbReference type="Pfam" id="PF02746">
    <property type="entry name" value="MR_MLE_N"/>
    <property type="match status" value="1"/>
</dbReference>
<dbReference type="SUPFAM" id="SSF54826">
    <property type="entry name" value="Enolase N-terminal domain-like"/>
    <property type="match status" value="1"/>
</dbReference>
<dbReference type="SMART" id="SM00922">
    <property type="entry name" value="MR_MLE"/>
    <property type="match status" value="1"/>
</dbReference>
<name>A0A6J4UHK9_9BACT</name>
<organism evidence="3">
    <name type="scientific">uncultured Thermomicrobiales bacterium</name>
    <dbReference type="NCBI Taxonomy" id="1645740"/>
    <lineage>
        <taxon>Bacteria</taxon>
        <taxon>Pseudomonadati</taxon>
        <taxon>Thermomicrobiota</taxon>
        <taxon>Thermomicrobia</taxon>
        <taxon>Thermomicrobiales</taxon>
        <taxon>environmental samples</taxon>
    </lineage>
</organism>
<sequence>MASLASDGSEIRTIEGRIYGCDVPDRFGYSQGWIDRRASAVVCLTTADGTVGWGEAYADARATADSIAHVQDHFVGRSVFERTAVAHATAQRLRYPDGDVALAAALSAVALAATDAAAKLLRVPVRALLGGTARPRIRPYASALWFAPAEDPLAHYPEEVCRVAARGFTAVKAKIGTTPPRDLRAIEAVLRAADGMAIMVDANQAYDVPAAEAVCCGIGAQGVTWLEEPLPPRLLNDYAPLRAQALVPIAGGETIMSLRDAAAWIATAGVDVLQPDLCLAGGIDDATAISNMARTAGMMIAPHCFGIGIGLAASLHWASVIADDAGVDDPVWIEVDTAPYAARDALLARYDWFAEGGARMTVPDEPGLGVDPDALDQFRLR</sequence>
<dbReference type="Gene3D" id="3.30.390.10">
    <property type="entry name" value="Enolase-like, N-terminal domain"/>
    <property type="match status" value="1"/>
</dbReference>
<dbReference type="EMBL" id="CADCWJ010000206">
    <property type="protein sequence ID" value="CAA9551022.1"/>
    <property type="molecule type" value="Genomic_DNA"/>
</dbReference>
<dbReference type="Gene3D" id="3.20.20.120">
    <property type="entry name" value="Enolase-like C-terminal domain"/>
    <property type="match status" value="1"/>
</dbReference>
<dbReference type="InterPro" id="IPR018110">
    <property type="entry name" value="Mandel_Rmase/mucon_lact_enz_CS"/>
</dbReference>
<reference evidence="3" key="1">
    <citation type="submission" date="2020-02" db="EMBL/GenBank/DDBJ databases">
        <authorList>
            <person name="Meier V. D."/>
        </authorList>
    </citation>
    <scope>NUCLEOTIDE SEQUENCE</scope>
    <source>
        <strain evidence="3">AVDCRST_MAG87</strain>
    </source>
</reference>
<dbReference type="SFLD" id="SFLDS00001">
    <property type="entry name" value="Enolase"/>
    <property type="match status" value="1"/>
</dbReference>
<dbReference type="PROSITE" id="PS00909">
    <property type="entry name" value="MR_MLE_2"/>
    <property type="match status" value="1"/>
</dbReference>
<dbReference type="SFLD" id="SFLDG00179">
    <property type="entry name" value="mandelate_racemase"/>
    <property type="match status" value="1"/>
</dbReference>